<accession>A0ABU1GY46</accession>
<proteinExistence type="inferred from homology"/>
<comment type="cofactor">
    <cofactor evidence="1">
        <name>Zn(2+)</name>
        <dbReference type="ChEBI" id="CHEBI:29105"/>
    </cofactor>
</comment>
<dbReference type="EC" id="1.13.-.-" evidence="7"/>
<evidence type="ECO:0000259" key="6">
    <source>
        <dbReference type="Pfam" id="PF02900"/>
    </source>
</evidence>
<keyword evidence="7" id="KW-0223">Dioxygenase</keyword>
<dbReference type="EMBL" id="JARWAO010000004">
    <property type="protein sequence ID" value="MDR5896263.1"/>
    <property type="molecule type" value="Genomic_DNA"/>
</dbReference>
<organism evidence="7 8">
    <name type="scientific">Larsenimonas suaedae</name>
    <dbReference type="NCBI Taxonomy" id="1851019"/>
    <lineage>
        <taxon>Bacteria</taxon>
        <taxon>Pseudomonadati</taxon>
        <taxon>Pseudomonadota</taxon>
        <taxon>Gammaproteobacteria</taxon>
        <taxon>Oceanospirillales</taxon>
        <taxon>Halomonadaceae</taxon>
        <taxon>Larsenimonas</taxon>
    </lineage>
</organism>
<evidence type="ECO:0000256" key="4">
    <source>
        <dbReference type="ARBA" id="ARBA00022833"/>
    </source>
</evidence>
<dbReference type="RefSeq" id="WP_251594776.1">
    <property type="nucleotide sequence ID" value="NZ_JAMLJI010000004.1"/>
</dbReference>
<dbReference type="InterPro" id="IPR014436">
    <property type="entry name" value="Extradiol_dOase_DODA"/>
</dbReference>
<dbReference type="InterPro" id="IPR004183">
    <property type="entry name" value="Xdiol_dOase_suB"/>
</dbReference>
<name>A0ABU1GY46_9GAMM</name>
<evidence type="ECO:0000256" key="3">
    <source>
        <dbReference type="ARBA" id="ARBA00022723"/>
    </source>
</evidence>
<keyword evidence="3" id="KW-0479">Metal-binding</keyword>
<protein>
    <submittedName>
        <fullName evidence="7">Class III extradiol ring-cleavage dioxygenase</fullName>
        <ecNumber evidence="7">1.13.-.-</ecNumber>
    </submittedName>
</protein>
<dbReference type="Pfam" id="PF02900">
    <property type="entry name" value="LigB"/>
    <property type="match status" value="1"/>
</dbReference>
<keyword evidence="4" id="KW-0862">Zinc</keyword>
<evidence type="ECO:0000313" key="8">
    <source>
        <dbReference type="Proteomes" id="UP001269375"/>
    </source>
</evidence>
<keyword evidence="5 7" id="KW-0560">Oxidoreductase</keyword>
<dbReference type="PANTHER" id="PTHR30096:SF0">
    <property type="entry name" value="4,5-DOPA DIOXYGENASE EXTRADIOL-LIKE PROTEIN"/>
    <property type="match status" value="1"/>
</dbReference>
<sequence>MAHALFISHGSPLEAIDQSKSARAWQALAQSLPRPKRIVVASAHWSTTQVRLTGSASPETIHDFYGFPASLYRIRYPAPGDPQLANDVAECLNAGGVEAQVDHRRGLDHGMWAPLRHLYPDADIPVVGLSINARASAEWHYTLGQHLCEALDDDTLLIASGSITHNLTDAGNKAPSIAVYVEAFQQWVSSRLETRQDAELMNYRDLAPGARRAHPSEEHLLPLFVALGAADAAAPTRVNPVISEQALAMDAYLFTRRQGAAVLRHSA</sequence>
<dbReference type="PIRSF" id="PIRSF006157">
    <property type="entry name" value="Doxgns_DODA"/>
    <property type="match status" value="1"/>
</dbReference>
<comment type="caution">
    <text evidence="7">The sequence shown here is derived from an EMBL/GenBank/DDBJ whole genome shotgun (WGS) entry which is preliminary data.</text>
</comment>
<dbReference type="Proteomes" id="UP001269375">
    <property type="component" value="Unassembled WGS sequence"/>
</dbReference>
<gene>
    <name evidence="7" type="ORF">QC825_09280</name>
</gene>
<evidence type="ECO:0000313" key="7">
    <source>
        <dbReference type="EMBL" id="MDR5896263.1"/>
    </source>
</evidence>
<dbReference type="PANTHER" id="PTHR30096">
    <property type="entry name" value="4,5-DOPA DIOXYGENASE EXTRADIOL-LIKE PROTEIN"/>
    <property type="match status" value="1"/>
</dbReference>
<dbReference type="SUPFAM" id="SSF53213">
    <property type="entry name" value="LigB-like"/>
    <property type="match status" value="1"/>
</dbReference>
<evidence type="ECO:0000256" key="2">
    <source>
        <dbReference type="ARBA" id="ARBA00007581"/>
    </source>
</evidence>
<dbReference type="CDD" id="cd07363">
    <property type="entry name" value="45_DOPA_Dioxygenase"/>
    <property type="match status" value="1"/>
</dbReference>
<comment type="similarity">
    <text evidence="2">Belongs to the DODA-type extradiol aromatic ring-opening dioxygenase family.</text>
</comment>
<dbReference type="Gene3D" id="3.40.830.10">
    <property type="entry name" value="LigB-like"/>
    <property type="match status" value="1"/>
</dbReference>
<reference evidence="7 8" key="1">
    <citation type="submission" date="2023-04" db="EMBL/GenBank/DDBJ databases">
        <title>A long-awaited taxogenomic arrangement of the family Halomonadaceae.</title>
        <authorList>
            <person name="De La Haba R."/>
            <person name="Chuvochina M."/>
            <person name="Wittouck S."/>
            <person name="Arahal D.R."/>
            <person name="Sanchez-Porro C."/>
            <person name="Hugenholtz P."/>
            <person name="Ventosa A."/>
        </authorList>
    </citation>
    <scope>NUCLEOTIDE SEQUENCE [LARGE SCALE GENOMIC DNA]</scope>
    <source>
        <strain evidence="7 8">DSM 22428</strain>
    </source>
</reference>
<dbReference type="GO" id="GO:0051213">
    <property type="term" value="F:dioxygenase activity"/>
    <property type="evidence" value="ECO:0007669"/>
    <property type="project" value="UniProtKB-KW"/>
</dbReference>
<keyword evidence="8" id="KW-1185">Reference proteome</keyword>
<feature type="domain" description="Extradiol ring-cleavage dioxygenase class III enzyme subunit B" evidence="6">
    <location>
        <begin position="4"/>
        <end position="233"/>
    </location>
</feature>
<evidence type="ECO:0000256" key="5">
    <source>
        <dbReference type="ARBA" id="ARBA00023002"/>
    </source>
</evidence>
<evidence type="ECO:0000256" key="1">
    <source>
        <dbReference type="ARBA" id="ARBA00001947"/>
    </source>
</evidence>